<protein>
    <submittedName>
        <fullName evidence="1">Uncharacterized protein</fullName>
    </submittedName>
</protein>
<evidence type="ECO:0000313" key="1">
    <source>
        <dbReference type="EMBL" id="TCL39998.1"/>
    </source>
</evidence>
<proteinExistence type="predicted"/>
<sequence length="89" mass="10362">MEDKNVTKQHAQAVVEKAILIFYGPGRSHELYDMAEKMLCEIGEKYKYYLTNKLFRRGYLQRDYAGKKIKLSSKGEEALTMMDKVYAGE</sequence>
<dbReference type="Proteomes" id="UP000295063">
    <property type="component" value="Unassembled WGS sequence"/>
</dbReference>
<comment type="caution">
    <text evidence="1">The sequence shown here is derived from an EMBL/GenBank/DDBJ whole genome shotgun (WGS) entry which is preliminary data.</text>
</comment>
<name>A0A4R1Q3D2_9FIRM</name>
<reference evidence="1 2" key="1">
    <citation type="submission" date="2019-03" db="EMBL/GenBank/DDBJ databases">
        <title>Genomic Encyclopedia of Type Strains, Phase IV (KMG-IV): sequencing the most valuable type-strain genomes for metagenomic binning, comparative biology and taxonomic classification.</title>
        <authorList>
            <person name="Goeker M."/>
        </authorList>
    </citation>
    <scope>NUCLEOTIDE SEQUENCE [LARGE SCALE GENOMIC DNA]</scope>
    <source>
        <strain evidence="1 2">DSM 15969</strain>
    </source>
</reference>
<gene>
    <name evidence="1" type="ORF">EV210_101198</name>
</gene>
<organism evidence="1 2">
    <name type="scientific">Anaerospora hongkongensis</name>
    <dbReference type="NCBI Taxonomy" id="244830"/>
    <lineage>
        <taxon>Bacteria</taxon>
        <taxon>Bacillati</taxon>
        <taxon>Bacillota</taxon>
        <taxon>Negativicutes</taxon>
        <taxon>Selenomonadales</taxon>
        <taxon>Sporomusaceae</taxon>
        <taxon>Anaerospora</taxon>
    </lineage>
</organism>
<dbReference type="RefSeq" id="WP_132074179.1">
    <property type="nucleotide sequence ID" value="NZ_SLUI01000001.1"/>
</dbReference>
<evidence type="ECO:0000313" key="2">
    <source>
        <dbReference type="Proteomes" id="UP000295063"/>
    </source>
</evidence>
<accession>A0A4R1Q3D2</accession>
<dbReference type="EMBL" id="SLUI01000001">
    <property type="protein sequence ID" value="TCL39998.1"/>
    <property type="molecule type" value="Genomic_DNA"/>
</dbReference>
<dbReference type="AlphaFoldDB" id="A0A4R1Q3D2"/>
<keyword evidence="2" id="KW-1185">Reference proteome</keyword>